<dbReference type="Pfam" id="PF04410">
    <property type="entry name" value="Gar1"/>
    <property type="match status" value="1"/>
</dbReference>
<dbReference type="RefSeq" id="WP_089769440.1">
    <property type="nucleotide sequence ID" value="NZ_FNPB01000017.1"/>
</dbReference>
<dbReference type="GO" id="GO:0042254">
    <property type="term" value="P:ribosome biogenesis"/>
    <property type="evidence" value="ECO:0007669"/>
    <property type="project" value="InterPro"/>
</dbReference>
<dbReference type="NCBIfam" id="NF009628">
    <property type="entry name" value="PRK13149.1-2"/>
    <property type="match status" value="1"/>
</dbReference>
<sequence length="75" mass="8120">MRRLGTVTRTAQNLLIVRCADENHPGIGAEAVDESLSTIGRVVDVFGPVSRPYVAVTPEQDVRAASIVGQRLYAR</sequence>
<evidence type="ECO:0000313" key="2">
    <source>
        <dbReference type="Proteomes" id="UP000199170"/>
    </source>
</evidence>
<dbReference type="EMBL" id="FNPB01000017">
    <property type="protein sequence ID" value="SDY47488.1"/>
    <property type="molecule type" value="Genomic_DNA"/>
</dbReference>
<dbReference type="GO" id="GO:0001522">
    <property type="term" value="P:pseudouridine synthesis"/>
    <property type="evidence" value="ECO:0007669"/>
    <property type="project" value="InterPro"/>
</dbReference>
<dbReference type="Gene3D" id="2.40.10.230">
    <property type="entry name" value="Probable tRNA pseudouridine synthase domain"/>
    <property type="match status" value="1"/>
</dbReference>
<dbReference type="InterPro" id="IPR007504">
    <property type="entry name" value="H/ACA_rnp_Gar1/Naf1"/>
</dbReference>
<protein>
    <submittedName>
        <fullName evidence="1">RNA-binding protein</fullName>
    </submittedName>
</protein>
<reference evidence="2" key="1">
    <citation type="submission" date="2016-10" db="EMBL/GenBank/DDBJ databases">
        <authorList>
            <person name="Varghese N."/>
            <person name="Submissions S."/>
        </authorList>
    </citation>
    <scope>NUCLEOTIDE SEQUENCE [LARGE SCALE GENOMIC DNA]</scope>
    <source>
        <strain evidence="2">CGMCC 1.10118</strain>
    </source>
</reference>
<dbReference type="SUPFAM" id="SSF50447">
    <property type="entry name" value="Translation proteins"/>
    <property type="match status" value="1"/>
</dbReference>
<organism evidence="1 2">
    <name type="scientific">Halobellus clavatus</name>
    <dbReference type="NCBI Taxonomy" id="660517"/>
    <lineage>
        <taxon>Archaea</taxon>
        <taxon>Methanobacteriati</taxon>
        <taxon>Methanobacteriota</taxon>
        <taxon>Stenosarchaea group</taxon>
        <taxon>Halobacteria</taxon>
        <taxon>Halobacteriales</taxon>
        <taxon>Haloferacaceae</taxon>
        <taxon>Halobellus</taxon>
    </lineage>
</organism>
<name>A0A1H3K7B1_9EURY</name>
<dbReference type="InterPro" id="IPR009000">
    <property type="entry name" value="Transl_B-barrel_sf"/>
</dbReference>
<gene>
    <name evidence="1" type="ORF">SAMN04487946_11749</name>
</gene>
<keyword evidence="2" id="KW-1185">Reference proteome</keyword>
<proteinExistence type="predicted"/>
<dbReference type="OrthoDB" id="60264at2157"/>
<dbReference type="STRING" id="660517.SAMN04487946_11749"/>
<dbReference type="AlphaFoldDB" id="A0A1H3K7B1"/>
<dbReference type="Proteomes" id="UP000199170">
    <property type="component" value="Unassembled WGS sequence"/>
</dbReference>
<accession>A0A1H3K7B1</accession>
<dbReference type="InterPro" id="IPR038664">
    <property type="entry name" value="Gar1/Naf1_Cbf5-bd_sf"/>
</dbReference>
<evidence type="ECO:0000313" key="1">
    <source>
        <dbReference type="EMBL" id="SDY47488.1"/>
    </source>
</evidence>